<dbReference type="EnsemblMetazoa" id="ASIC014244-RA">
    <property type="protein sequence ID" value="ASIC014244-PA"/>
    <property type="gene ID" value="ASIC014244"/>
</dbReference>
<dbReference type="EMBL" id="KE525316">
    <property type="protein sequence ID" value="KFB46261.1"/>
    <property type="molecule type" value="Genomic_DNA"/>
</dbReference>
<evidence type="ECO:0000256" key="1">
    <source>
        <dbReference type="SAM" id="MobiDB-lite"/>
    </source>
</evidence>
<protein>
    <submittedName>
        <fullName evidence="2 3">Cytochrome C peroxidase</fullName>
    </submittedName>
</protein>
<evidence type="ECO:0000313" key="4">
    <source>
        <dbReference type="Proteomes" id="UP000030765"/>
    </source>
</evidence>
<dbReference type="GO" id="GO:0004601">
    <property type="term" value="F:peroxidase activity"/>
    <property type="evidence" value="ECO:0007669"/>
    <property type="project" value="UniProtKB-KW"/>
</dbReference>
<dbReference type="EMBL" id="ATLV01021290">
    <property type="status" value="NOT_ANNOTATED_CDS"/>
    <property type="molecule type" value="Genomic_DNA"/>
</dbReference>
<proteinExistence type="predicted"/>
<dbReference type="Proteomes" id="UP000030765">
    <property type="component" value="Unassembled WGS sequence"/>
</dbReference>
<dbReference type="AlphaFoldDB" id="A0A084W7R7"/>
<keyword evidence="2" id="KW-0575">Peroxidase</keyword>
<keyword evidence="4" id="KW-1185">Reference proteome</keyword>
<keyword evidence="2" id="KW-0560">Oxidoreductase</keyword>
<evidence type="ECO:0000313" key="2">
    <source>
        <dbReference type="EMBL" id="KFB46261.1"/>
    </source>
</evidence>
<reference evidence="3" key="2">
    <citation type="submission" date="2020-05" db="UniProtKB">
        <authorList>
            <consortium name="EnsemblMetazoa"/>
        </authorList>
    </citation>
    <scope>IDENTIFICATION</scope>
</reference>
<reference evidence="2 4" key="1">
    <citation type="journal article" date="2014" name="BMC Genomics">
        <title>Genome sequence of Anopheles sinensis provides insight into genetics basis of mosquito competence for malaria parasites.</title>
        <authorList>
            <person name="Zhou D."/>
            <person name="Zhang D."/>
            <person name="Ding G."/>
            <person name="Shi L."/>
            <person name="Hou Q."/>
            <person name="Ye Y."/>
            <person name="Xu Y."/>
            <person name="Zhou H."/>
            <person name="Xiong C."/>
            <person name="Li S."/>
            <person name="Yu J."/>
            <person name="Hong S."/>
            <person name="Yu X."/>
            <person name="Zou P."/>
            <person name="Chen C."/>
            <person name="Chang X."/>
            <person name="Wang W."/>
            <person name="Lv Y."/>
            <person name="Sun Y."/>
            <person name="Ma L."/>
            <person name="Shen B."/>
            <person name="Zhu C."/>
        </authorList>
    </citation>
    <scope>NUCLEOTIDE SEQUENCE [LARGE SCALE GENOMIC DNA]</scope>
</reference>
<sequence>MHFQSEGHAVIEPESGWKGYQPTGTKVEANRNRAPGEASLSVTTPIAVRTYQDDRHRESARRYTVTPGASRRGKTSEEEAYSKK</sequence>
<accession>A0A084W7R7</accession>
<feature type="region of interest" description="Disordered" evidence="1">
    <location>
        <begin position="1"/>
        <end position="84"/>
    </location>
</feature>
<name>A0A084W7R7_ANOSI</name>
<feature type="compositionally biased region" description="Basic and acidic residues" evidence="1">
    <location>
        <begin position="74"/>
        <end position="84"/>
    </location>
</feature>
<feature type="compositionally biased region" description="Basic and acidic residues" evidence="1">
    <location>
        <begin position="51"/>
        <end position="61"/>
    </location>
</feature>
<organism evidence="2">
    <name type="scientific">Anopheles sinensis</name>
    <name type="common">Mosquito</name>
    <dbReference type="NCBI Taxonomy" id="74873"/>
    <lineage>
        <taxon>Eukaryota</taxon>
        <taxon>Metazoa</taxon>
        <taxon>Ecdysozoa</taxon>
        <taxon>Arthropoda</taxon>
        <taxon>Hexapoda</taxon>
        <taxon>Insecta</taxon>
        <taxon>Pterygota</taxon>
        <taxon>Neoptera</taxon>
        <taxon>Endopterygota</taxon>
        <taxon>Diptera</taxon>
        <taxon>Nematocera</taxon>
        <taxon>Culicoidea</taxon>
        <taxon>Culicidae</taxon>
        <taxon>Anophelinae</taxon>
        <taxon>Anopheles</taxon>
    </lineage>
</organism>
<gene>
    <name evidence="2" type="ORF">ZHAS_00014244</name>
</gene>
<dbReference type="VEuPathDB" id="VectorBase:ASIC014244"/>
<evidence type="ECO:0000313" key="3">
    <source>
        <dbReference type="EnsemblMetazoa" id="ASIC014244-PA"/>
    </source>
</evidence>